<dbReference type="EMBL" id="JAAMPC010000003">
    <property type="protein sequence ID" value="KAG2319498.1"/>
    <property type="molecule type" value="Genomic_DNA"/>
</dbReference>
<dbReference type="OrthoDB" id="1606438at2759"/>
<accession>A0A8X7VZA6</accession>
<dbReference type="SUPFAM" id="SSF46785">
    <property type="entry name" value="Winged helix' DNA-binding domain"/>
    <property type="match status" value="1"/>
</dbReference>
<evidence type="ECO:0000313" key="8">
    <source>
        <dbReference type="Proteomes" id="UP000886595"/>
    </source>
</evidence>
<dbReference type="AlphaFoldDB" id="A0A8X7VZA6"/>
<dbReference type="InterPro" id="IPR012967">
    <property type="entry name" value="COMT_dimerisation"/>
</dbReference>
<dbReference type="Gene3D" id="3.40.50.150">
    <property type="entry name" value="Vaccinia Virus protein VP39"/>
    <property type="match status" value="1"/>
</dbReference>
<dbReference type="Gene3D" id="1.10.10.10">
    <property type="entry name" value="Winged helix-like DNA-binding domain superfamily/Winged helix DNA-binding domain"/>
    <property type="match status" value="1"/>
</dbReference>
<dbReference type="FunFam" id="3.40.50.150:FF:000061">
    <property type="entry name" value="Caffeic acid O-methyltransferase"/>
    <property type="match status" value="1"/>
</dbReference>
<dbReference type="SUPFAM" id="SSF53335">
    <property type="entry name" value="S-adenosyl-L-methionine-dependent methyltransferases"/>
    <property type="match status" value="1"/>
</dbReference>
<dbReference type="InterPro" id="IPR016461">
    <property type="entry name" value="COMT-like"/>
</dbReference>
<dbReference type="Pfam" id="PF08100">
    <property type="entry name" value="Dimerisation"/>
    <property type="match status" value="1"/>
</dbReference>
<keyword evidence="2" id="KW-0808">Transferase</keyword>
<dbReference type="Proteomes" id="UP000886595">
    <property type="component" value="Unassembled WGS sequence"/>
</dbReference>
<proteinExistence type="predicted"/>
<dbReference type="PANTHER" id="PTHR11746">
    <property type="entry name" value="O-METHYLTRANSFERASE"/>
    <property type="match status" value="1"/>
</dbReference>
<keyword evidence="1" id="KW-0489">Methyltransferase</keyword>
<comment type="caution">
    <text evidence="7">The sequence shown here is derived from an EMBL/GenBank/DDBJ whole genome shotgun (WGS) entry which is preliminary data.</text>
</comment>
<sequence length="384" mass="43181">MTNHLQDPLTSCFNPGLTKQEEQAEEEMISMQALKITSTLAFPMVFKAALELGVLDTLAAHGKDAWLSSSEIAFGLPTKPRDPTNPDAPMLLERMLRLLVSHSVLKCRIVETGEDNLTGKVLMVYAAEPVCTFFLKHGHESGSLMSLFMVHHSQVYFETWTRLKDLIQEGKDTFISAHGMRIFEYIGLNEQFGCMFNHAMSESSTMIMKKILEVYRGFEDINTLVDIGGGLGTSLNLVISKYPQIKGINFDLDMVLAQAPLYQDVEHVAGDMFIEVPKADAIFMKWILHDWADEDCVKILKNCWRSLPEKGKVIIVDIVTPIEPKHDDLFSNIVFSNDMFMLTHCSGGKERSFSQFEALATASGFLNCEIISIAFSYCVIEFHK</sequence>
<evidence type="ECO:0000256" key="3">
    <source>
        <dbReference type="ARBA" id="ARBA00022691"/>
    </source>
</evidence>
<dbReference type="InterPro" id="IPR029063">
    <property type="entry name" value="SAM-dependent_MTases_sf"/>
</dbReference>
<evidence type="ECO:0000256" key="2">
    <source>
        <dbReference type="ARBA" id="ARBA00022679"/>
    </source>
</evidence>
<evidence type="ECO:0000259" key="5">
    <source>
        <dbReference type="Pfam" id="PF00891"/>
    </source>
</evidence>
<name>A0A8X7VZA6_BRACI</name>
<keyword evidence="8" id="KW-1185">Reference proteome</keyword>
<evidence type="ECO:0000256" key="4">
    <source>
        <dbReference type="PIRSR" id="PIRSR005739-1"/>
    </source>
</evidence>
<dbReference type="PROSITE" id="PS51683">
    <property type="entry name" value="SAM_OMT_II"/>
    <property type="match status" value="1"/>
</dbReference>
<evidence type="ECO:0000256" key="1">
    <source>
        <dbReference type="ARBA" id="ARBA00022603"/>
    </source>
</evidence>
<dbReference type="FunFam" id="1.10.10.10:FF:000357">
    <property type="entry name" value="Caffeic acid 3-O-methyltransferase"/>
    <property type="match status" value="1"/>
</dbReference>
<evidence type="ECO:0000313" key="7">
    <source>
        <dbReference type="EMBL" id="KAG2319498.1"/>
    </source>
</evidence>
<dbReference type="GO" id="GO:0032259">
    <property type="term" value="P:methylation"/>
    <property type="evidence" value="ECO:0007669"/>
    <property type="project" value="UniProtKB-KW"/>
</dbReference>
<dbReference type="InterPro" id="IPR001077">
    <property type="entry name" value="COMT_C"/>
</dbReference>
<dbReference type="Pfam" id="PF00891">
    <property type="entry name" value="Methyltransf_2"/>
    <property type="match status" value="1"/>
</dbReference>
<keyword evidence="3" id="KW-0949">S-adenosyl-L-methionine</keyword>
<feature type="domain" description="O-methyltransferase dimerisation" evidence="6">
    <location>
        <begin position="36"/>
        <end position="136"/>
    </location>
</feature>
<feature type="domain" description="O-methyltransferase C-terminal" evidence="5">
    <location>
        <begin position="160"/>
        <end position="365"/>
    </location>
</feature>
<protein>
    <submittedName>
        <fullName evidence="7">Uncharacterized protein</fullName>
    </submittedName>
</protein>
<dbReference type="InterPro" id="IPR036388">
    <property type="entry name" value="WH-like_DNA-bd_sf"/>
</dbReference>
<dbReference type="GO" id="GO:0008171">
    <property type="term" value="F:O-methyltransferase activity"/>
    <property type="evidence" value="ECO:0007669"/>
    <property type="project" value="InterPro"/>
</dbReference>
<reference evidence="7 8" key="1">
    <citation type="submission" date="2020-02" db="EMBL/GenBank/DDBJ databases">
        <authorList>
            <person name="Ma Q."/>
            <person name="Huang Y."/>
            <person name="Song X."/>
            <person name="Pei D."/>
        </authorList>
    </citation>
    <scope>NUCLEOTIDE SEQUENCE [LARGE SCALE GENOMIC DNA]</scope>
    <source>
        <strain evidence="7">Sxm20200214</strain>
        <tissue evidence="7">Leaf</tissue>
    </source>
</reference>
<feature type="active site" description="Proton acceptor" evidence="4">
    <location>
        <position position="289"/>
    </location>
</feature>
<dbReference type="PIRSF" id="PIRSF005739">
    <property type="entry name" value="O-mtase"/>
    <property type="match status" value="1"/>
</dbReference>
<gene>
    <name evidence="7" type="ORF">Bca52824_012711</name>
</gene>
<organism evidence="7 8">
    <name type="scientific">Brassica carinata</name>
    <name type="common">Ethiopian mustard</name>
    <name type="synonym">Abyssinian cabbage</name>
    <dbReference type="NCBI Taxonomy" id="52824"/>
    <lineage>
        <taxon>Eukaryota</taxon>
        <taxon>Viridiplantae</taxon>
        <taxon>Streptophyta</taxon>
        <taxon>Embryophyta</taxon>
        <taxon>Tracheophyta</taxon>
        <taxon>Spermatophyta</taxon>
        <taxon>Magnoliopsida</taxon>
        <taxon>eudicotyledons</taxon>
        <taxon>Gunneridae</taxon>
        <taxon>Pentapetalae</taxon>
        <taxon>rosids</taxon>
        <taxon>malvids</taxon>
        <taxon>Brassicales</taxon>
        <taxon>Brassicaceae</taxon>
        <taxon>Brassiceae</taxon>
        <taxon>Brassica</taxon>
    </lineage>
</organism>
<dbReference type="InterPro" id="IPR036390">
    <property type="entry name" value="WH_DNA-bd_sf"/>
</dbReference>
<evidence type="ECO:0000259" key="6">
    <source>
        <dbReference type="Pfam" id="PF08100"/>
    </source>
</evidence>
<dbReference type="GO" id="GO:0046983">
    <property type="term" value="F:protein dimerization activity"/>
    <property type="evidence" value="ECO:0007669"/>
    <property type="project" value="InterPro"/>
</dbReference>